<feature type="transmembrane region" description="Helical" evidence="1">
    <location>
        <begin position="6"/>
        <end position="29"/>
    </location>
</feature>
<organism evidence="2 3">
    <name type="scientific">Pseudoalteromonas tetraodonis GFC</name>
    <dbReference type="NCBI Taxonomy" id="1315271"/>
    <lineage>
        <taxon>Bacteria</taxon>
        <taxon>Pseudomonadati</taxon>
        <taxon>Pseudomonadota</taxon>
        <taxon>Gammaproteobacteria</taxon>
        <taxon>Alteromonadales</taxon>
        <taxon>Pseudoalteromonadaceae</taxon>
        <taxon>Pseudoalteromonas</taxon>
    </lineage>
</organism>
<dbReference type="AlphaFoldDB" id="A0AA37S3L5"/>
<dbReference type="EMBL" id="BSNE01000012">
    <property type="protein sequence ID" value="GLQ03136.1"/>
    <property type="molecule type" value="Genomic_DNA"/>
</dbReference>
<evidence type="ECO:0000313" key="2">
    <source>
        <dbReference type="EMBL" id="GLQ03136.1"/>
    </source>
</evidence>
<feature type="transmembrane region" description="Helical" evidence="1">
    <location>
        <begin position="90"/>
        <end position="114"/>
    </location>
</feature>
<gene>
    <name evidence="2" type="ORF">GCM10007914_20170</name>
</gene>
<dbReference type="Proteomes" id="UP001161408">
    <property type="component" value="Unassembled WGS sequence"/>
</dbReference>
<keyword evidence="3" id="KW-1185">Reference proteome</keyword>
<reference evidence="2" key="2">
    <citation type="submission" date="2023-01" db="EMBL/GenBank/DDBJ databases">
        <title>Draft genome sequence of Pseudoalteromonas tetraodonis strain NBRC 103034.</title>
        <authorList>
            <person name="Sun Q."/>
            <person name="Mori K."/>
        </authorList>
    </citation>
    <scope>NUCLEOTIDE SEQUENCE</scope>
    <source>
        <strain evidence="2">NBRC 103034</strain>
    </source>
</reference>
<reference evidence="2" key="1">
    <citation type="journal article" date="2014" name="Int. J. Syst. Evol. Microbiol.">
        <title>Complete genome sequence of Corynebacterium casei LMG S-19264T (=DSM 44701T), isolated from a smear-ripened cheese.</title>
        <authorList>
            <consortium name="US DOE Joint Genome Institute (JGI-PGF)"/>
            <person name="Walter F."/>
            <person name="Albersmeier A."/>
            <person name="Kalinowski J."/>
            <person name="Ruckert C."/>
        </authorList>
    </citation>
    <scope>NUCLEOTIDE SEQUENCE</scope>
    <source>
        <strain evidence="2">NBRC 103034</strain>
    </source>
</reference>
<keyword evidence="1" id="KW-0812">Transmembrane</keyword>
<proteinExistence type="predicted"/>
<keyword evidence="1" id="KW-0472">Membrane</keyword>
<feature type="transmembrane region" description="Helical" evidence="1">
    <location>
        <begin position="50"/>
        <end position="78"/>
    </location>
</feature>
<comment type="caution">
    <text evidence="2">The sequence shown here is derived from an EMBL/GenBank/DDBJ whole genome shotgun (WGS) entry which is preliminary data.</text>
</comment>
<sequence length="124" mass="14173">MSEGIYIQLVAILAALGWTFLQVCCLFIATQCVFGIVNLGSNSSSIREKILLHAVTGAFYSLFILPFISLGMFYFATINIQGWYELKPSIWVFVTWCVGLFMFFFFISLTEWLCDLVKINKRNV</sequence>
<accession>A0AA37S3L5</accession>
<name>A0AA37S3L5_9GAMM</name>
<keyword evidence="1" id="KW-1133">Transmembrane helix</keyword>
<evidence type="ECO:0000313" key="3">
    <source>
        <dbReference type="Proteomes" id="UP001161408"/>
    </source>
</evidence>
<protein>
    <submittedName>
        <fullName evidence="2">Uncharacterized protein</fullName>
    </submittedName>
</protein>
<evidence type="ECO:0000256" key="1">
    <source>
        <dbReference type="SAM" id="Phobius"/>
    </source>
</evidence>